<reference evidence="1" key="1">
    <citation type="journal article" date="2014" name="Int. J. Syst. Evol. Microbiol.">
        <title>Complete genome sequence of Corynebacterium casei LMG S-19264T (=DSM 44701T), isolated from a smear-ripened cheese.</title>
        <authorList>
            <consortium name="US DOE Joint Genome Institute (JGI-PGF)"/>
            <person name="Walter F."/>
            <person name="Albersmeier A."/>
            <person name="Kalinowski J."/>
            <person name="Ruckert C."/>
        </authorList>
    </citation>
    <scope>NUCLEOTIDE SEQUENCE</scope>
    <source>
        <strain evidence="1">CGMCC 1.12919</strain>
    </source>
</reference>
<evidence type="ECO:0000313" key="2">
    <source>
        <dbReference type="Proteomes" id="UP000637002"/>
    </source>
</evidence>
<dbReference type="AlphaFoldDB" id="A0A916UYP5"/>
<comment type="caution">
    <text evidence="1">The sequence shown here is derived from an EMBL/GenBank/DDBJ whole genome shotgun (WGS) entry which is preliminary data.</text>
</comment>
<evidence type="ECO:0000313" key="1">
    <source>
        <dbReference type="EMBL" id="GGC95040.1"/>
    </source>
</evidence>
<name>A0A916UYP5_9HYPH</name>
<accession>A0A916UYP5</accession>
<dbReference type="EMBL" id="BMGG01000023">
    <property type="protein sequence ID" value="GGC95040.1"/>
    <property type="molecule type" value="Genomic_DNA"/>
</dbReference>
<gene>
    <name evidence="1" type="ORF">GCM10010994_60960</name>
</gene>
<organism evidence="1 2">
    <name type="scientific">Chelatococcus reniformis</name>
    <dbReference type="NCBI Taxonomy" id="1494448"/>
    <lineage>
        <taxon>Bacteria</taxon>
        <taxon>Pseudomonadati</taxon>
        <taxon>Pseudomonadota</taxon>
        <taxon>Alphaproteobacteria</taxon>
        <taxon>Hyphomicrobiales</taxon>
        <taxon>Chelatococcaceae</taxon>
        <taxon>Chelatococcus</taxon>
    </lineage>
</organism>
<sequence length="56" mass="5731">MAVAVKTVAAKPPDCTRVIMAMTVHSRRLPSDRCPADAPGASGGVLAKVSGVDRVL</sequence>
<protein>
    <submittedName>
        <fullName evidence="1">Uncharacterized protein</fullName>
    </submittedName>
</protein>
<keyword evidence="2" id="KW-1185">Reference proteome</keyword>
<reference evidence="1" key="2">
    <citation type="submission" date="2020-09" db="EMBL/GenBank/DDBJ databases">
        <authorList>
            <person name="Sun Q."/>
            <person name="Zhou Y."/>
        </authorList>
    </citation>
    <scope>NUCLEOTIDE SEQUENCE</scope>
    <source>
        <strain evidence="1">CGMCC 1.12919</strain>
    </source>
</reference>
<proteinExistence type="predicted"/>
<dbReference type="Proteomes" id="UP000637002">
    <property type="component" value="Unassembled WGS sequence"/>
</dbReference>